<dbReference type="Pfam" id="PF13372">
    <property type="entry name" value="Alginate_exp"/>
    <property type="match status" value="1"/>
</dbReference>
<dbReference type="SUPFAM" id="SSF56935">
    <property type="entry name" value="Porins"/>
    <property type="match status" value="1"/>
</dbReference>
<protein>
    <submittedName>
        <fullName evidence="2">Alginate export family protein</fullName>
    </submittedName>
</protein>
<comment type="caution">
    <text evidence="2">The sequence shown here is derived from an EMBL/GenBank/DDBJ whole genome shotgun (WGS) entry which is preliminary data.</text>
</comment>
<dbReference type="RefSeq" id="WP_205828062.1">
    <property type="nucleotide sequence ID" value="NZ_CP185860.1"/>
</dbReference>
<organism evidence="2 3">
    <name type="scientific">Microbulbifer harenosus</name>
    <dbReference type="NCBI Taxonomy" id="2576840"/>
    <lineage>
        <taxon>Bacteria</taxon>
        <taxon>Pseudomonadati</taxon>
        <taxon>Pseudomonadota</taxon>
        <taxon>Gammaproteobacteria</taxon>
        <taxon>Cellvibrionales</taxon>
        <taxon>Microbulbiferaceae</taxon>
        <taxon>Microbulbifer</taxon>
    </lineage>
</organism>
<accession>A0ABY2UFF6</accession>
<feature type="domain" description="Alginate export" evidence="1">
    <location>
        <begin position="68"/>
        <end position="428"/>
    </location>
</feature>
<dbReference type="Proteomes" id="UP000306791">
    <property type="component" value="Unassembled WGS sequence"/>
</dbReference>
<dbReference type="InterPro" id="IPR025388">
    <property type="entry name" value="Alginate_export_dom"/>
</dbReference>
<dbReference type="EMBL" id="VANI01000014">
    <property type="protein sequence ID" value="TLM76345.1"/>
    <property type="molecule type" value="Genomic_DNA"/>
</dbReference>
<name>A0ABY2UFF6_9GAMM</name>
<proteinExistence type="predicted"/>
<sequence>MTSQTLYVVAITGALLTQGVLADADGTLPPLAKLRFDEDYSDMRNQPAATGWPERVKYIPFGKSGPSYVTLGGEIRQRYEYTNNPTFGQSPQDAHGVWFQRYSILADVHWSPRFRLFAQLNSALETGRAEGPSPVDENELAWQNLFLDIGFASADARVLTLRPGRQEIVLGSGRLVDVREGPNVRRTFDGVRGFYLCDQFRLDLLATRPRTDEPGVFDDETSDRYALWGAYATKARPLDTAGNLDLYYLGYEDKNALYVQGSGREHRHSIGLRYWGEQNDWSWNWETLYQFGHFARDDIHAWTLATETAYRWQQHPWKPQLRFSVNIASGDKNPDDGTLGTFNPLFPRGNYFSEAAVLGPRNFYNFHTFVNILPTADWSLTADLNFFWRLQTEDGLYSPSGQIIRAPMGSDSHFATTALSLTAEYTFFRGLVFTAIYTFGNPEAFFRDTGPADDLSFTELTLQYRF</sequence>
<evidence type="ECO:0000313" key="2">
    <source>
        <dbReference type="EMBL" id="TLM76345.1"/>
    </source>
</evidence>
<gene>
    <name evidence="2" type="ORF">FDY93_13225</name>
</gene>
<evidence type="ECO:0000259" key="1">
    <source>
        <dbReference type="Pfam" id="PF13372"/>
    </source>
</evidence>
<evidence type="ECO:0000313" key="3">
    <source>
        <dbReference type="Proteomes" id="UP000306791"/>
    </source>
</evidence>
<keyword evidence="3" id="KW-1185">Reference proteome</keyword>
<reference evidence="2 3" key="1">
    <citation type="submission" date="2019-05" db="EMBL/GenBank/DDBJ databases">
        <title>Microbulbifer harenosus sp. nov., an alginate-degrading bacterium isolated from coastal sand.</title>
        <authorList>
            <person name="Huang H."/>
            <person name="Mo K."/>
            <person name="Bao S."/>
        </authorList>
    </citation>
    <scope>NUCLEOTIDE SEQUENCE [LARGE SCALE GENOMIC DNA]</scope>
    <source>
        <strain evidence="2 3">HB161719</strain>
    </source>
</reference>